<keyword evidence="2 5" id="KW-0378">Hydrolase</keyword>
<dbReference type="Gramene" id="RZC46858">
    <property type="protein sequence ID" value="RZC46858"/>
    <property type="gene ID" value="C5167_039801"/>
</dbReference>
<dbReference type="PANTHER" id="PTHR32227">
    <property type="entry name" value="GLUCAN ENDO-1,3-BETA-GLUCOSIDASE BG1-RELATED-RELATED"/>
    <property type="match status" value="1"/>
</dbReference>
<gene>
    <name evidence="6" type="ORF">C5167_039801</name>
</gene>
<evidence type="ECO:0008006" key="8">
    <source>
        <dbReference type="Google" id="ProtNLM"/>
    </source>
</evidence>
<dbReference type="InterPro" id="IPR044965">
    <property type="entry name" value="Glyco_hydro_17_plant"/>
</dbReference>
<evidence type="ECO:0000256" key="1">
    <source>
        <dbReference type="ARBA" id="ARBA00008773"/>
    </source>
</evidence>
<dbReference type="Gene3D" id="3.20.20.80">
    <property type="entry name" value="Glycosidases"/>
    <property type="match status" value="3"/>
</dbReference>
<keyword evidence="3 5" id="KW-0326">Glycosidase</keyword>
<protein>
    <recommendedName>
        <fullName evidence="8">Glucan endo-1,3-beta-D-glucosidase</fullName>
    </recommendedName>
</protein>
<proteinExistence type="inferred from homology"/>
<dbReference type="Proteomes" id="UP000316621">
    <property type="component" value="Chromosome 1"/>
</dbReference>
<dbReference type="InterPro" id="IPR000490">
    <property type="entry name" value="Glyco_hydro_17"/>
</dbReference>
<dbReference type="Pfam" id="PF00332">
    <property type="entry name" value="Glyco_hydro_17"/>
    <property type="match status" value="3"/>
</dbReference>
<evidence type="ECO:0000313" key="7">
    <source>
        <dbReference type="Proteomes" id="UP000316621"/>
    </source>
</evidence>
<sequence>MKRAYDPECNVGLNYGTQADYLPTPDKGLDPLREVVWRFRLLSPNIAILNYFNRTDGVFIVSMGTLNEEIKKIAVDQDYANSWVQLNVIAFPNIIFSHIVVGNEVIPGPIGNFVLQAMINMEKALKNWGNRHGTYVTTAVAMNVLKTSYPPSAGVFGEDSMKVMRGVVNFLQTWGYPLFLNVYPYFAYANNPAEIRLDYALFNTTDVVVQDGELQYSNLFYAMVDSVIWALEKAGGPDVEIVVSETGWPSAGNGDLTTVEHARMYVNNLIATQMKSGTPKRPQHAMKTHIFAMYNENLKPEGVERNFGIYRPDLSEVYHVDWPKWRQIYDMTGAFGLNYETQANNLPTPDKALNPLVHYVWRLRIFAPDHAVLDYLNRSYPTQGYTFSVAMGTLNEDVQKIADDQNYANTWVQNNIVPWTNTIFTHIVVGNEVIPGPIGNFVVQAMINMEKAIKECTTQNIQVTTVVAMNVLGVSYPPSAGVFTDTSMEVMRGVINFLKDRPSYKLLVNVYPYFAYADNPAEVRLDYALFTTDIVVQDGDLQYSKLFYSMVDAMIWAVEKAGGPHVQISVSETGWPSAGNGDIATVEHARMYVNNLIATLMKSGTPKRPEYPMKTYIFAMYNEDLKPEGVERNFGIYQPDLSEVYHVDWPKWNETVNLVALSIGVAYGTKGDNLPSPAQGFGKLQERHVHRVRLFEPDPDILAYVNSNPAFQIMLGTLNDDITKLASDPNFAATWVNTNIAAYPNINFNYIVVGNEIPFPSDLANSLPQALTNLDAAIKLTGRTIPVSTAVSSAVLGLSFPPSAGAFNNDSVSIMGTITAFLETNQYPLFANIYPYFAYANNPEQVRFDYAMFNTSDVVVQDGDLQYKNLFFAMVDAVISALEKAGGPNVQIVVTETGWPSAGNGDIATVANAEMYITNLLGTLFINEGSPKRPRHDLETYIFSMYNENLKPEGVERNFGVYQPDLTEVYHVYWPDN</sequence>
<evidence type="ECO:0000256" key="3">
    <source>
        <dbReference type="ARBA" id="ARBA00023295"/>
    </source>
</evidence>
<evidence type="ECO:0000256" key="5">
    <source>
        <dbReference type="RuleBase" id="RU004336"/>
    </source>
</evidence>
<keyword evidence="7" id="KW-1185">Reference proteome</keyword>
<dbReference type="SUPFAM" id="SSF51445">
    <property type="entry name" value="(Trans)glycosidases"/>
    <property type="match status" value="3"/>
</dbReference>
<comment type="similarity">
    <text evidence="1 4">Belongs to the glycosyl hydrolase 17 family.</text>
</comment>
<evidence type="ECO:0000256" key="2">
    <source>
        <dbReference type="ARBA" id="ARBA00022801"/>
    </source>
</evidence>
<accession>A0A4Y7IHB1</accession>
<dbReference type="GO" id="GO:0005975">
    <property type="term" value="P:carbohydrate metabolic process"/>
    <property type="evidence" value="ECO:0007669"/>
    <property type="project" value="InterPro"/>
</dbReference>
<evidence type="ECO:0000256" key="4">
    <source>
        <dbReference type="RuleBase" id="RU004335"/>
    </source>
</evidence>
<dbReference type="PROSITE" id="PS00587">
    <property type="entry name" value="GLYCOSYL_HYDROL_F17"/>
    <property type="match status" value="2"/>
</dbReference>
<dbReference type="EMBL" id="CM010715">
    <property type="protein sequence ID" value="RZC46858.1"/>
    <property type="molecule type" value="Genomic_DNA"/>
</dbReference>
<organism evidence="6 7">
    <name type="scientific">Papaver somniferum</name>
    <name type="common">Opium poppy</name>
    <dbReference type="NCBI Taxonomy" id="3469"/>
    <lineage>
        <taxon>Eukaryota</taxon>
        <taxon>Viridiplantae</taxon>
        <taxon>Streptophyta</taxon>
        <taxon>Embryophyta</taxon>
        <taxon>Tracheophyta</taxon>
        <taxon>Spermatophyta</taxon>
        <taxon>Magnoliopsida</taxon>
        <taxon>Ranunculales</taxon>
        <taxon>Papaveraceae</taxon>
        <taxon>Papaveroideae</taxon>
        <taxon>Papaver</taxon>
    </lineage>
</organism>
<dbReference type="AlphaFoldDB" id="A0A4Y7IHB1"/>
<name>A0A4Y7IHB1_PAPSO</name>
<dbReference type="GO" id="GO:0004553">
    <property type="term" value="F:hydrolase activity, hydrolyzing O-glycosyl compounds"/>
    <property type="evidence" value="ECO:0007669"/>
    <property type="project" value="InterPro"/>
</dbReference>
<reference evidence="6 7" key="1">
    <citation type="journal article" date="2018" name="Science">
        <title>The opium poppy genome and morphinan production.</title>
        <authorList>
            <person name="Guo L."/>
            <person name="Winzer T."/>
            <person name="Yang X."/>
            <person name="Li Y."/>
            <person name="Ning Z."/>
            <person name="He Z."/>
            <person name="Teodor R."/>
            <person name="Lu Y."/>
            <person name="Bowser T.A."/>
            <person name="Graham I.A."/>
            <person name="Ye K."/>
        </authorList>
    </citation>
    <scope>NUCLEOTIDE SEQUENCE [LARGE SCALE GENOMIC DNA]</scope>
    <source>
        <strain evidence="7">cv. HN1</strain>
        <tissue evidence="6">Leaves</tissue>
    </source>
</reference>
<dbReference type="STRING" id="3469.A0A4Y7IHB1"/>
<dbReference type="InterPro" id="IPR017853">
    <property type="entry name" value="GH"/>
</dbReference>
<dbReference type="FunFam" id="3.20.20.80:FF:000010">
    <property type="entry name" value="glucan endo-1,3-beta-glucosidase, basic"/>
    <property type="match status" value="3"/>
</dbReference>
<evidence type="ECO:0000313" key="6">
    <source>
        <dbReference type="EMBL" id="RZC46858.1"/>
    </source>
</evidence>